<organism evidence="1 2">
    <name type="scientific">Romanomermis culicivorax</name>
    <name type="common">Nematode worm</name>
    <dbReference type="NCBI Taxonomy" id="13658"/>
    <lineage>
        <taxon>Eukaryota</taxon>
        <taxon>Metazoa</taxon>
        <taxon>Ecdysozoa</taxon>
        <taxon>Nematoda</taxon>
        <taxon>Enoplea</taxon>
        <taxon>Dorylaimia</taxon>
        <taxon>Mermithida</taxon>
        <taxon>Mermithoidea</taxon>
        <taxon>Mermithidae</taxon>
        <taxon>Romanomermis</taxon>
    </lineage>
</organism>
<dbReference type="AlphaFoldDB" id="A0A915IVY5"/>
<protein>
    <submittedName>
        <fullName evidence="2">Uncharacterized protein</fullName>
    </submittedName>
</protein>
<reference evidence="2" key="1">
    <citation type="submission" date="2022-11" db="UniProtKB">
        <authorList>
            <consortium name="WormBaseParasite"/>
        </authorList>
    </citation>
    <scope>IDENTIFICATION</scope>
</reference>
<sequence>MVKIVAIAGHSSDQPVQQLLSPRSKNNVKRLIWAADLKCWFVSLFDKPPNVLPTLIFLAPSCLGTALPTQSTPNFRAYTLVGFDTEFIMARDMKNFKFAVPMPAHSMGSCYPCYVQLAFPNGTMFVFETFTGIPEDWTMLFSLVHGKYTIVISFDGANNWVGIYALLGTQFRTNCQKKNKDPVVKAIHFNAYQPDILAYAALEAFYPILLFPAFGRYRFIQKVYNAPSLYPHDSLEATKTDRLAETLIAAFHNISLTDVLPIGLIQQSRKSPYRP</sequence>
<keyword evidence="1" id="KW-1185">Reference proteome</keyword>
<dbReference type="WBParaSite" id="nRc.2.0.1.t18365-RA">
    <property type="protein sequence ID" value="nRc.2.0.1.t18365-RA"/>
    <property type="gene ID" value="nRc.2.0.1.g18365"/>
</dbReference>
<evidence type="ECO:0000313" key="1">
    <source>
        <dbReference type="Proteomes" id="UP000887565"/>
    </source>
</evidence>
<proteinExistence type="predicted"/>
<name>A0A915IVY5_ROMCU</name>
<accession>A0A915IVY5</accession>
<evidence type="ECO:0000313" key="2">
    <source>
        <dbReference type="WBParaSite" id="nRc.2.0.1.t18365-RA"/>
    </source>
</evidence>
<dbReference type="Proteomes" id="UP000887565">
    <property type="component" value="Unplaced"/>
</dbReference>